<dbReference type="AlphaFoldDB" id="A0A0M6XUK3"/>
<dbReference type="EMBL" id="CXPG01000027">
    <property type="protein sequence ID" value="CTQ34829.1"/>
    <property type="molecule type" value="Genomic_DNA"/>
</dbReference>
<dbReference type="STRING" id="282197.SAMN04488517_1108"/>
<proteinExistence type="predicted"/>
<dbReference type="RefSeq" id="WP_055684191.1">
    <property type="nucleotide sequence ID" value="NZ_CXPG01000027.1"/>
</dbReference>
<reference evidence="1 2" key="1">
    <citation type="submission" date="2015-07" db="EMBL/GenBank/DDBJ databases">
        <authorList>
            <person name="Noorani M."/>
        </authorList>
    </citation>
    <scope>NUCLEOTIDE SEQUENCE [LARGE SCALE GENOMIC DNA]</scope>
    <source>
        <strain evidence="1 2">CECT 5088</strain>
    </source>
</reference>
<gene>
    <name evidence="1" type="ORF">JAN5088_03625</name>
</gene>
<dbReference type="Proteomes" id="UP000048908">
    <property type="component" value="Unassembled WGS sequence"/>
</dbReference>
<dbReference type="OrthoDB" id="7860815at2"/>
<evidence type="ECO:0000313" key="2">
    <source>
        <dbReference type="Proteomes" id="UP000048908"/>
    </source>
</evidence>
<evidence type="ECO:0000313" key="1">
    <source>
        <dbReference type="EMBL" id="CTQ34829.1"/>
    </source>
</evidence>
<name>A0A0M6XUK3_9RHOB</name>
<accession>A0A0M6XUK3</accession>
<sequence>MGEGLYWSRDGRTAYVEPFDDLDPEDRLRWQDAWFDLGEAIASCLSDAWERVPRHWKRTGERIVMCNGLHEVWLVEDSYARVHVTFGVRDDLHETEALARATMPDRAEAFFDRLARHYDLRVRTSAWMSAARVARPTGEAAA</sequence>
<organism evidence="1 2">
    <name type="scientific">Jannaschia rubra</name>
    <dbReference type="NCBI Taxonomy" id="282197"/>
    <lineage>
        <taxon>Bacteria</taxon>
        <taxon>Pseudomonadati</taxon>
        <taxon>Pseudomonadota</taxon>
        <taxon>Alphaproteobacteria</taxon>
        <taxon>Rhodobacterales</taxon>
        <taxon>Roseobacteraceae</taxon>
        <taxon>Jannaschia</taxon>
    </lineage>
</organism>
<keyword evidence="2" id="KW-1185">Reference proteome</keyword>
<protein>
    <submittedName>
        <fullName evidence="1">Uncharacterized protein</fullName>
    </submittedName>
</protein>